<evidence type="ECO:0000313" key="1">
    <source>
        <dbReference type="EMBL" id="MDR5904249.1"/>
    </source>
</evidence>
<organism evidence="1 2">
    <name type="scientific">Franzmannia qiaohouensis</name>
    <dbReference type="NCBI Taxonomy" id="1329370"/>
    <lineage>
        <taxon>Bacteria</taxon>
        <taxon>Pseudomonadati</taxon>
        <taxon>Pseudomonadota</taxon>
        <taxon>Gammaproteobacteria</taxon>
        <taxon>Oceanospirillales</taxon>
        <taxon>Halomonadaceae</taxon>
        <taxon>Franzmannia</taxon>
    </lineage>
</organism>
<protein>
    <submittedName>
        <fullName evidence="1">Uncharacterized protein</fullName>
    </submittedName>
</protein>
<dbReference type="InterPro" id="IPR049457">
    <property type="entry name" value="Emfourin"/>
</dbReference>
<gene>
    <name evidence="1" type="ORF">QC821_03065</name>
</gene>
<evidence type="ECO:0000313" key="2">
    <source>
        <dbReference type="Proteomes" id="UP001251374"/>
    </source>
</evidence>
<comment type="caution">
    <text evidence="1">The sequence shown here is derived from an EMBL/GenBank/DDBJ whole genome shotgun (WGS) entry which is preliminary data.</text>
</comment>
<dbReference type="Pfam" id="PF20242">
    <property type="entry name" value="Emfourin"/>
    <property type="match status" value="1"/>
</dbReference>
<dbReference type="EMBL" id="JARWAM010000002">
    <property type="protein sequence ID" value="MDR5904249.1"/>
    <property type="molecule type" value="Genomic_DNA"/>
</dbReference>
<accession>A0ABU1HBK6</accession>
<dbReference type="RefSeq" id="WP_309716816.1">
    <property type="nucleotide sequence ID" value="NZ_JARWAM010000002.1"/>
</dbReference>
<name>A0ABU1HBK6_9GAMM</name>
<reference evidence="1 2" key="1">
    <citation type="submission" date="2023-04" db="EMBL/GenBank/DDBJ databases">
        <title>A long-awaited taxogenomic arrangement of the family Halomonadaceae.</title>
        <authorList>
            <person name="De La Haba R."/>
            <person name="Chuvochina M."/>
            <person name="Wittouck S."/>
            <person name="Arahal D.R."/>
            <person name="Sanchez-Porro C."/>
            <person name="Hugenholtz P."/>
            <person name="Ventosa A."/>
        </authorList>
    </citation>
    <scope>NUCLEOTIDE SEQUENCE [LARGE SCALE GENOMIC DNA]</scope>
    <source>
        <strain evidence="1 2">DSM 26770</strain>
    </source>
</reference>
<keyword evidence="2" id="KW-1185">Reference proteome</keyword>
<proteinExistence type="predicted"/>
<sequence length="111" mass="12397">MSAGTECQPPPLDISSRLSLRREGGIAHFPGLAQPRLVCCDRLGEAQRERLWQLLAEAARCAATPVPSGGVDQRRFHLAIEDAEGRCQWAMALDEQLMPEALLRLWRDHQP</sequence>
<dbReference type="Proteomes" id="UP001251374">
    <property type="component" value="Unassembled WGS sequence"/>
</dbReference>